<proteinExistence type="predicted"/>
<name>A0A4U1L6J2_9SPHN</name>
<accession>A0A4U1L6J2</accession>
<keyword evidence="3" id="KW-1185">Reference proteome</keyword>
<keyword evidence="2" id="KW-0503">Monooxygenase</keyword>
<dbReference type="Proteomes" id="UP000309138">
    <property type="component" value="Unassembled WGS sequence"/>
</dbReference>
<dbReference type="Gene3D" id="3.50.50.60">
    <property type="entry name" value="FAD/NAD(P)-binding domain"/>
    <property type="match status" value="1"/>
</dbReference>
<protein>
    <submittedName>
        <fullName evidence="2">FAD-binding monooxygenase</fullName>
    </submittedName>
</protein>
<feature type="domain" description="FAD-binding" evidence="1">
    <location>
        <begin position="7"/>
        <end position="70"/>
    </location>
</feature>
<dbReference type="SUPFAM" id="SSF51905">
    <property type="entry name" value="FAD/NAD(P)-binding domain"/>
    <property type="match status" value="1"/>
</dbReference>
<reference evidence="2 3" key="1">
    <citation type="submission" date="2019-04" db="EMBL/GenBank/DDBJ databases">
        <authorList>
            <person name="Yang Y."/>
            <person name="Wei D."/>
        </authorList>
    </citation>
    <scope>NUCLEOTIDE SEQUENCE [LARGE SCALE GENOMIC DNA]</scope>
    <source>
        <strain evidence="2 3">L-1-4w-11</strain>
    </source>
</reference>
<dbReference type="InterPro" id="IPR050407">
    <property type="entry name" value="Geranylgeranyl_reductase"/>
</dbReference>
<dbReference type="Pfam" id="PF01494">
    <property type="entry name" value="FAD_binding_3"/>
    <property type="match status" value="1"/>
</dbReference>
<evidence type="ECO:0000259" key="1">
    <source>
        <dbReference type="Pfam" id="PF01494"/>
    </source>
</evidence>
<dbReference type="GO" id="GO:0071949">
    <property type="term" value="F:FAD binding"/>
    <property type="evidence" value="ECO:0007669"/>
    <property type="project" value="InterPro"/>
</dbReference>
<dbReference type="InterPro" id="IPR002938">
    <property type="entry name" value="FAD-bd"/>
</dbReference>
<dbReference type="OrthoDB" id="5652862at2"/>
<keyword evidence="2" id="KW-0560">Oxidoreductase</keyword>
<comment type="caution">
    <text evidence="2">The sequence shown here is derived from an EMBL/GenBank/DDBJ whole genome shotgun (WGS) entry which is preliminary data.</text>
</comment>
<dbReference type="GO" id="GO:0004497">
    <property type="term" value="F:monooxygenase activity"/>
    <property type="evidence" value="ECO:0007669"/>
    <property type="project" value="UniProtKB-KW"/>
</dbReference>
<gene>
    <name evidence="2" type="ORF">FBR43_15040</name>
</gene>
<dbReference type="PANTHER" id="PTHR42685:SF22">
    <property type="entry name" value="CONDITIONED MEDIUM FACTOR RECEPTOR 1"/>
    <property type="match status" value="1"/>
</dbReference>
<evidence type="ECO:0000313" key="3">
    <source>
        <dbReference type="Proteomes" id="UP000309138"/>
    </source>
</evidence>
<dbReference type="PANTHER" id="PTHR42685">
    <property type="entry name" value="GERANYLGERANYL DIPHOSPHATE REDUCTASE"/>
    <property type="match status" value="1"/>
</dbReference>
<dbReference type="EMBL" id="SWKR01000002">
    <property type="protein sequence ID" value="TKD51910.1"/>
    <property type="molecule type" value="Genomic_DNA"/>
</dbReference>
<organism evidence="2 3">
    <name type="scientific">Sphingomonas baiyangensis</name>
    <dbReference type="NCBI Taxonomy" id="2572576"/>
    <lineage>
        <taxon>Bacteria</taxon>
        <taxon>Pseudomonadati</taxon>
        <taxon>Pseudomonadota</taxon>
        <taxon>Alphaproteobacteria</taxon>
        <taxon>Sphingomonadales</taxon>
        <taxon>Sphingomonadaceae</taxon>
        <taxon>Sphingomonas</taxon>
    </lineage>
</organism>
<dbReference type="InterPro" id="IPR036188">
    <property type="entry name" value="FAD/NAD-bd_sf"/>
</dbReference>
<dbReference type="AlphaFoldDB" id="A0A4U1L6J2"/>
<evidence type="ECO:0000313" key="2">
    <source>
        <dbReference type="EMBL" id="TKD51910.1"/>
    </source>
</evidence>
<sequence>MRVVAPLIVGGAPAGCAAAIALARLGHRATIIERDRETGDAICGGFLSWRTLDALAALGVASEQLRGAPVSSVRLVAAHGSGEAPLPRPAIGVSRRTLDTAMQRVAARAGVGFERGVAVRAIEGQTLRLADGGTVAAPAIFLANGKHDLRGAARDAARRADPTLGLRVRLAPHPALARMVGHAIELHLFAGGYAGLMLHEDGSANLCMAIRRSRLRAAGDPAALLAALAREVPPLADRLAHARGPIDAIANVPYGWRATGTQAGRFRLGDQAAVIPSLAGEGLGIAMASGTAAAAAYDRGGPGAAPACQAAFARDAAIPLRRAALLRDLAQHPLGARMMLGLMRLAPGAAGIAGRLTRIKHRPVDDGTRTQHI</sequence>